<dbReference type="RefSeq" id="WP_064441893.1">
    <property type="nucleotide sequence ID" value="NZ_BDDI01000016.1"/>
</dbReference>
<dbReference type="OrthoDB" id="9783700at2"/>
<dbReference type="PANTHER" id="PTHR31270:SF1">
    <property type="entry name" value="GLUTAMINYL-PEPTIDE CYCLOTRANSFERASE"/>
    <property type="match status" value="1"/>
</dbReference>
<evidence type="ECO:0000313" key="3">
    <source>
        <dbReference type="Proteomes" id="UP000567922"/>
    </source>
</evidence>
<feature type="chain" id="PRO_5032578244" evidence="1">
    <location>
        <begin position="22"/>
        <end position="270"/>
    </location>
</feature>
<keyword evidence="2" id="KW-0808">Transferase</keyword>
<organism evidence="2 3">
    <name type="scientific">Hoyosella altamirensis</name>
    <dbReference type="NCBI Taxonomy" id="616997"/>
    <lineage>
        <taxon>Bacteria</taxon>
        <taxon>Bacillati</taxon>
        <taxon>Actinomycetota</taxon>
        <taxon>Actinomycetes</taxon>
        <taxon>Mycobacteriales</taxon>
        <taxon>Hoyosellaceae</taxon>
        <taxon>Hoyosella</taxon>
    </lineage>
</organism>
<dbReference type="Pfam" id="PF05096">
    <property type="entry name" value="Glu_cyclase_2"/>
    <property type="match status" value="1"/>
</dbReference>
<keyword evidence="1" id="KW-0732">Signal</keyword>
<accession>A0A839RRA4</accession>
<sequence>MTLRSCSKSQFRLVWALLACAALVTACNDDIVPTGGDDDVELLQPEVVKVHPHDPDAFTQGLEIAGPLLYESTGRAGLSWIAARDLETGEQVARADLPLPYFGEGLTVTEDRVWQITWRDEVAFERDPATLEEISTVRYEGEGWGLCSYPDRLVMSDGSDTLTFRDPVTFDALDTVAVTLRGSTLDQINELECTSEGVYANIFQTDWIVRINPEDGRVTAVIDASGLLSDEERGGVDVLNGVAAIPGTDRFLLTGKLWPEMFEVEFVDAR</sequence>
<reference evidence="2 3" key="1">
    <citation type="submission" date="2020-08" db="EMBL/GenBank/DDBJ databases">
        <title>Sequencing the genomes of 1000 actinobacteria strains.</title>
        <authorList>
            <person name="Klenk H.-P."/>
        </authorList>
    </citation>
    <scope>NUCLEOTIDE SEQUENCE [LARGE SCALE GENOMIC DNA]</scope>
    <source>
        <strain evidence="2 3">DSM 45258</strain>
    </source>
</reference>
<dbReference type="PANTHER" id="PTHR31270">
    <property type="entry name" value="GLUTAMINYL-PEPTIDE CYCLOTRANSFERASE"/>
    <property type="match status" value="1"/>
</dbReference>
<comment type="caution">
    <text evidence="2">The sequence shown here is derived from an EMBL/GenBank/DDBJ whole genome shotgun (WGS) entry which is preliminary data.</text>
</comment>
<gene>
    <name evidence="2" type="ORF">FHU29_003834</name>
</gene>
<keyword evidence="3" id="KW-1185">Reference proteome</keyword>
<dbReference type="PROSITE" id="PS51257">
    <property type="entry name" value="PROKAR_LIPOPROTEIN"/>
    <property type="match status" value="1"/>
</dbReference>
<dbReference type="SUPFAM" id="SSF50969">
    <property type="entry name" value="YVTN repeat-like/Quinoprotein amine dehydrogenase"/>
    <property type="match status" value="1"/>
</dbReference>
<dbReference type="InterPro" id="IPR007788">
    <property type="entry name" value="QCT"/>
</dbReference>
<dbReference type="EMBL" id="JACHWS010000003">
    <property type="protein sequence ID" value="MBB3039365.1"/>
    <property type="molecule type" value="Genomic_DNA"/>
</dbReference>
<proteinExistence type="predicted"/>
<evidence type="ECO:0000256" key="1">
    <source>
        <dbReference type="SAM" id="SignalP"/>
    </source>
</evidence>
<dbReference type="InterPro" id="IPR011044">
    <property type="entry name" value="Quino_amine_DH_bsu"/>
</dbReference>
<feature type="signal peptide" evidence="1">
    <location>
        <begin position="1"/>
        <end position="21"/>
    </location>
</feature>
<evidence type="ECO:0000313" key="2">
    <source>
        <dbReference type="EMBL" id="MBB3039365.1"/>
    </source>
</evidence>
<dbReference type="Proteomes" id="UP000567922">
    <property type="component" value="Unassembled WGS sequence"/>
</dbReference>
<dbReference type="GO" id="GO:0016603">
    <property type="term" value="F:glutaminyl-peptide cyclotransferase activity"/>
    <property type="evidence" value="ECO:0007669"/>
    <property type="project" value="InterPro"/>
</dbReference>
<dbReference type="AlphaFoldDB" id="A0A839RRA4"/>
<name>A0A839RRA4_9ACTN</name>
<protein>
    <submittedName>
        <fullName evidence="2">Glutamine cyclotransferase</fullName>
    </submittedName>
</protein>